<evidence type="ECO:0000313" key="7">
    <source>
        <dbReference type="Proteomes" id="UP000799757"/>
    </source>
</evidence>
<organism evidence="6 7">
    <name type="scientific">Melanomma pulvis-pyrius CBS 109.77</name>
    <dbReference type="NCBI Taxonomy" id="1314802"/>
    <lineage>
        <taxon>Eukaryota</taxon>
        <taxon>Fungi</taxon>
        <taxon>Dikarya</taxon>
        <taxon>Ascomycota</taxon>
        <taxon>Pezizomycotina</taxon>
        <taxon>Dothideomycetes</taxon>
        <taxon>Pleosporomycetidae</taxon>
        <taxon>Pleosporales</taxon>
        <taxon>Melanommataceae</taxon>
        <taxon>Melanomma</taxon>
    </lineage>
</organism>
<name>A0A6A6XUT5_9PLEO</name>
<keyword evidence="7" id="KW-1185">Reference proteome</keyword>
<evidence type="ECO:0000256" key="1">
    <source>
        <dbReference type="ARBA" id="ARBA00022723"/>
    </source>
</evidence>
<dbReference type="GO" id="GO:0008270">
    <property type="term" value="F:zinc ion binding"/>
    <property type="evidence" value="ECO:0007669"/>
    <property type="project" value="UniProtKB-KW"/>
</dbReference>
<dbReference type="Proteomes" id="UP000799757">
    <property type="component" value="Unassembled WGS sequence"/>
</dbReference>
<keyword evidence="3" id="KW-0862">Zinc</keyword>
<protein>
    <recommendedName>
        <fullName evidence="5">RanBP2-type domain-containing protein</fullName>
    </recommendedName>
</protein>
<feature type="compositionally biased region" description="Basic and acidic residues" evidence="4">
    <location>
        <begin position="208"/>
        <end position="224"/>
    </location>
</feature>
<evidence type="ECO:0000256" key="2">
    <source>
        <dbReference type="ARBA" id="ARBA00022771"/>
    </source>
</evidence>
<accession>A0A6A6XUT5</accession>
<dbReference type="EMBL" id="MU001763">
    <property type="protein sequence ID" value="KAF2799514.1"/>
    <property type="molecule type" value="Genomic_DNA"/>
</dbReference>
<evidence type="ECO:0000256" key="3">
    <source>
        <dbReference type="ARBA" id="ARBA00022833"/>
    </source>
</evidence>
<keyword evidence="2" id="KW-0863">Zinc-finger</keyword>
<reference evidence="6" key="1">
    <citation type="journal article" date="2020" name="Stud. Mycol.">
        <title>101 Dothideomycetes genomes: a test case for predicting lifestyles and emergence of pathogens.</title>
        <authorList>
            <person name="Haridas S."/>
            <person name="Albert R."/>
            <person name="Binder M."/>
            <person name="Bloem J."/>
            <person name="Labutti K."/>
            <person name="Salamov A."/>
            <person name="Andreopoulos B."/>
            <person name="Baker S."/>
            <person name="Barry K."/>
            <person name="Bills G."/>
            <person name="Bluhm B."/>
            <person name="Cannon C."/>
            <person name="Castanera R."/>
            <person name="Culley D."/>
            <person name="Daum C."/>
            <person name="Ezra D."/>
            <person name="Gonzalez J."/>
            <person name="Henrissat B."/>
            <person name="Kuo A."/>
            <person name="Liang C."/>
            <person name="Lipzen A."/>
            <person name="Lutzoni F."/>
            <person name="Magnuson J."/>
            <person name="Mondo S."/>
            <person name="Nolan M."/>
            <person name="Ohm R."/>
            <person name="Pangilinan J."/>
            <person name="Park H.-J."/>
            <person name="Ramirez L."/>
            <person name="Alfaro M."/>
            <person name="Sun H."/>
            <person name="Tritt A."/>
            <person name="Yoshinaga Y."/>
            <person name="Zwiers L.-H."/>
            <person name="Turgeon B."/>
            <person name="Goodwin S."/>
            <person name="Spatafora J."/>
            <person name="Crous P."/>
            <person name="Grigoriev I."/>
        </authorList>
    </citation>
    <scope>NUCLEOTIDE SEQUENCE</scope>
    <source>
        <strain evidence="6">CBS 109.77</strain>
    </source>
</reference>
<evidence type="ECO:0000259" key="5">
    <source>
        <dbReference type="PROSITE" id="PS01358"/>
    </source>
</evidence>
<dbReference type="OrthoDB" id="10412651at2759"/>
<feature type="domain" description="RanBP2-type" evidence="5">
    <location>
        <begin position="338"/>
        <end position="357"/>
    </location>
</feature>
<evidence type="ECO:0000256" key="4">
    <source>
        <dbReference type="SAM" id="MobiDB-lite"/>
    </source>
</evidence>
<proteinExistence type="predicted"/>
<dbReference type="PROSITE" id="PS01358">
    <property type="entry name" value="ZF_RANBP2_1"/>
    <property type="match status" value="1"/>
</dbReference>
<evidence type="ECO:0000313" key="6">
    <source>
        <dbReference type="EMBL" id="KAF2799514.1"/>
    </source>
</evidence>
<feature type="region of interest" description="Disordered" evidence="4">
    <location>
        <begin position="168"/>
        <end position="270"/>
    </location>
</feature>
<dbReference type="InterPro" id="IPR001876">
    <property type="entry name" value="Znf_RanBP2"/>
</dbReference>
<feature type="region of interest" description="Disordered" evidence="4">
    <location>
        <begin position="368"/>
        <end position="387"/>
    </location>
</feature>
<gene>
    <name evidence="6" type="ORF">K505DRAFT_370941</name>
</gene>
<dbReference type="AlphaFoldDB" id="A0A6A6XUT5"/>
<keyword evidence="1" id="KW-0479">Metal-binding</keyword>
<sequence length="411" mass="47849">MALQSLTHSKYLAKMENYGKAISRARMPAIRENYNNYRAIVRKNPDRKAEITFLHTLLQLSTTDTKELWDGFDSRPPTEPKSKQLIYVHQMWLKVAAHRRDNVQHKWRQLKKAQRKEPTLKNDHSWMFRLVLLSESRAEDLLEQMGSSIETPDPEGDEFVEMEVWDEAEDPFMPPSPPSVRPRKKAKYSEDLPGARQKRHSKPPVPGQEDRAATSKRSSSKDFTRSLLASLDDEIEKSTLPEGSDLTNVDEAEDESNKPSKGTKRKRRERGEYRPRVGDWKCKMCGWWNSRFDRNCWGTNKETKDLCSGKRILYNMESVQADDGVAEHRQGGDHVGAWYCGRCAQWNNAWNKFCYLCAEETSKDPDFVMKDDEGLPPPPRIEWDDDREKKKRFYKLNGRSITPRKKPWGAL</sequence>